<evidence type="ECO:0000256" key="1">
    <source>
        <dbReference type="SAM" id="MobiDB-lite"/>
    </source>
</evidence>
<gene>
    <name evidence="2" type="ORF">C5167_038404</name>
</gene>
<proteinExistence type="predicted"/>
<organism evidence="2 3">
    <name type="scientific">Papaver somniferum</name>
    <name type="common">Opium poppy</name>
    <dbReference type="NCBI Taxonomy" id="3469"/>
    <lineage>
        <taxon>Eukaryota</taxon>
        <taxon>Viridiplantae</taxon>
        <taxon>Streptophyta</taxon>
        <taxon>Embryophyta</taxon>
        <taxon>Tracheophyta</taxon>
        <taxon>Spermatophyta</taxon>
        <taxon>Magnoliopsida</taxon>
        <taxon>Ranunculales</taxon>
        <taxon>Papaveraceae</taxon>
        <taxon>Papaveroideae</taxon>
        <taxon>Papaver</taxon>
    </lineage>
</organism>
<dbReference type="Proteomes" id="UP000316621">
    <property type="component" value="Chromosome 1"/>
</dbReference>
<evidence type="ECO:0000313" key="3">
    <source>
        <dbReference type="Proteomes" id="UP000316621"/>
    </source>
</evidence>
<feature type="compositionally biased region" description="Polar residues" evidence="1">
    <location>
        <begin position="22"/>
        <end position="32"/>
    </location>
</feature>
<feature type="compositionally biased region" description="Polar residues" evidence="1">
    <location>
        <begin position="257"/>
        <end position="273"/>
    </location>
</feature>
<dbReference type="AlphaFoldDB" id="A0A4Y7ICJ9"/>
<sequence length="395" mass="44756">MSQTKKQLSKNKIGSFDRASISPGQLRSNYGSVRNRGGRASQLSRQQSARHSLEDLVEPPSRSGKSRRGSIFQQVRRKKQQLMNQQPSCQIEEHEQVEEEYLQPPEERSGRTRNTPLPTRSPPPRDRGGQSLPITPSRLPLIDDDFLDSPRSSPRGLVSNQVLTSRSNDFINSLRRSPRGLDNNRVQRSLEAEYSASNTVHMQRHRQVQHQSDQLYNTQVSSSSRQQPLGLQHQGSRSSSSQRQSQTPSNGAPLGNRNISNQNTSHSEPQQNDTPEDQHLQRKHPSRSTSNSPQSNEECGTAEITAVSLRKKRGRSCMKELSKFRGQILELDLYEGRLCRYKNEVAINSVCMWTRQSQNCPLNYDAFDDIPPINSATTLHSSLALEKTQRKQSRK</sequence>
<feature type="region of interest" description="Disordered" evidence="1">
    <location>
        <begin position="200"/>
        <end position="301"/>
    </location>
</feature>
<feature type="compositionally biased region" description="Polar residues" evidence="1">
    <location>
        <begin position="287"/>
        <end position="298"/>
    </location>
</feature>
<feature type="compositionally biased region" description="Polar residues" evidence="1">
    <location>
        <begin position="41"/>
        <end position="50"/>
    </location>
</feature>
<reference evidence="2 3" key="1">
    <citation type="journal article" date="2018" name="Science">
        <title>The opium poppy genome and morphinan production.</title>
        <authorList>
            <person name="Guo L."/>
            <person name="Winzer T."/>
            <person name="Yang X."/>
            <person name="Li Y."/>
            <person name="Ning Z."/>
            <person name="He Z."/>
            <person name="Teodor R."/>
            <person name="Lu Y."/>
            <person name="Bowser T.A."/>
            <person name="Graham I.A."/>
            <person name="Ye K."/>
        </authorList>
    </citation>
    <scope>NUCLEOTIDE SEQUENCE [LARGE SCALE GENOMIC DNA]</scope>
    <source>
        <strain evidence="3">cv. HN1</strain>
        <tissue evidence="2">Leaves</tissue>
    </source>
</reference>
<protein>
    <submittedName>
        <fullName evidence="2">Uncharacterized protein</fullName>
    </submittedName>
</protein>
<dbReference type="Gramene" id="RZC45472">
    <property type="protein sequence ID" value="RZC45472"/>
    <property type="gene ID" value="C5167_038404"/>
</dbReference>
<feature type="compositionally biased region" description="Polar residues" evidence="1">
    <location>
        <begin position="1"/>
        <end position="12"/>
    </location>
</feature>
<feature type="compositionally biased region" description="Low complexity" evidence="1">
    <location>
        <begin position="236"/>
        <end position="246"/>
    </location>
</feature>
<accession>A0A4Y7ICJ9</accession>
<evidence type="ECO:0000313" key="2">
    <source>
        <dbReference type="EMBL" id="RZC45472.1"/>
    </source>
</evidence>
<feature type="region of interest" description="Disordered" evidence="1">
    <location>
        <begin position="1"/>
        <end position="160"/>
    </location>
</feature>
<name>A0A4Y7ICJ9_PAPSO</name>
<feature type="compositionally biased region" description="Polar residues" evidence="1">
    <location>
        <begin position="212"/>
        <end position="235"/>
    </location>
</feature>
<keyword evidence="3" id="KW-1185">Reference proteome</keyword>
<dbReference type="EMBL" id="CM010715">
    <property type="protein sequence ID" value="RZC45472.1"/>
    <property type="molecule type" value="Genomic_DNA"/>
</dbReference>